<sequence>MSKEGFLKDYKLPDYYFDTVYNCSLIDCLFENKFVSGGDKTIFCSRITVYPSVEGGRFPLDSHHLTPSSPPSEQGDIKGDKHYALWEDPFKKALVSFCFGSPTIGEQR</sequence>
<name>A0ACB7XYW6_9ERIC</name>
<reference evidence="1 2" key="1">
    <citation type="journal article" date="2021" name="Hortic Res">
        <title>High-quality reference genome and annotation aids understanding of berry development for evergreen blueberry (Vaccinium darrowii).</title>
        <authorList>
            <person name="Yu J."/>
            <person name="Hulse-Kemp A.M."/>
            <person name="Babiker E."/>
            <person name="Staton M."/>
        </authorList>
    </citation>
    <scope>NUCLEOTIDE SEQUENCE [LARGE SCALE GENOMIC DNA]</scope>
    <source>
        <strain evidence="2">cv. NJ 8807/NJ 8810</strain>
        <tissue evidence="1">Young leaf</tissue>
    </source>
</reference>
<protein>
    <submittedName>
        <fullName evidence="1">Uncharacterized protein</fullName>
    </submittedName>
</protein>
<evidence type="ECO:0000313" key="2">
    <source>
        <dbReference type="Proteomes" id="UP000828048"/>
    </source>
</evidence>
<keyword evidence="2" id="KW-1185">Reference proteome</keyword>
<proteinExistence type="predicted"/>
<evidence type="ECO:0000313" key="1">
    <source>
        <dbReference type="EMBL" id="KAH7846291.1"/>
    </source>
</evidence>
<dbReference type="Proteomes" id="UP000828048">
    <property type="component" value="Chromosome 5"/>
</dbReference>
<gene>
    <name evidence="1" type="ORF">Vadar_012225</name>
</gene>
<accession>A0ACB7XYW6</accession>
<organism evidence="1 2">
    <name type="scientific">Vaccinium darrowii</name>
    <dbReference type="NCBI Taxonomy" id="229202"/>
    <lineage>
        <taxon>Eukaryota</taxon>
        <taxon>Viridiplantae</taxon>
        <taxon>Streptophyta</taxon>
        <taxon>Embryophyta</taxon>
        <taxon>Tracheophyta</taxon>
        <taxon>Spermatophyta</taxon>
        <taxon>Magnoliopsida</taxon>
        <taxon>eudicotyledons</taxon>
        <taxon>Gunneridae</taxon>
        <taxon>Pentapetalae</taxon>
        <taxon>asterids</taxon>
        <taxon>Ericales</taxon>
        <taxon>Ericaceae</taxon>
        <taxon>Vaccinioideae</taxon>
        <taxon>Vaccinieae</taxon>
        <taxon>Vaccinium</taxon>
    </lineage>
</organism>
<comment type="caution">
    <text evidence="1">The sequence shown here is derived from an EMBL/GenBank/DDBJ whole genome shotgun (WGS) entry which is preliminary data.</text>
</comment>
<dbReference type="EMBL" id="CM037155">
    <property type="protein sequence ID" value="KAH7846291.1"/>
    <property type="molecule type" value="Genomic_DNA"/>
</dbReference>